<protein>
    <recommendedName>
        <fullName evidence="2">DUF2415 domain-containing protein</fullName>
    </recommendedName>
</protein>
<dbReference type="InterPro" id="IPR015943">
    <property type="entry name" value="WD40/YVTN_repeat-like_dom_sf"/>
</dbReference>
<dbReference type="InterPro" id="IPR036322">
    <property type="entry name" value="WD40_repeat_dom_sf"/>
</dbReference>
<feature type="compositionally biased region" description="Basic and acidic residues" evidence="1">
    <location>
        <begin position="29"/>
        <end position="38"/>
    </location>
</feature>
<reference evidence="3 4" key="1">
    <citation type="submission" date="2024-03" db="EMBL/GenBank/DDBJ databases">
        <authorList>
            <person name="Brejova B."/>
        </authorList>
    </citation>
    <scope>NUCLEOTIDE SEQUENCE [LARGE SCALE GENOMIC DNA]</scope>
    <source>
        <strain evidence="3 4">CBS 14171</strain>
    </source>
</reference>
<dbReference type="GeneID" id="92211312"/>
<dbReference type="Proteomes" id="UP001497383">
    <property type="component" value="Chromosome 8"/>
</dbReference>
<proteinExistence type="predicted"/>
<dbReference type="Gene3D" id="2.130.10.10">
    <property type="entry name" value="YVTN repeat-like/Quinoprotein amine dehydrogenase"/>
    <property type="match status" value="1"/>
</dbReference>
<dbReference type="EMBL" id="OZ022412">
    <property type="protein sequence ID" value="CAK9442373.1"/>
    <property type="molecule type" value="Genomic_DNA"/>
</dbReference>
<dbReference type="RefSeq" id="XP_066833054.1">
    <property type="nucleotide sequence ID" value="XM_066976524.1"/>
</dbReference>
<evidence type="ECO:0000313" key="3">
    <source>
        <dbReference type="EMBL" id="CAK9442373.1"/>
    </source>
</evidence>
<keyword evidence="4" id="KW-1185">Reference proteome</keyword>
<dbReference type="PANTHER" id="PTHR43991">
    <property type="entry name" value="WD REPEAT PROTEIN (AFU_ORTHOLOGUE AFUA_8G05640)-RELATED"/>
    <property type="match status" value="1"/>
</dbReference>
<feature type="region of interest" description="Disordered" evidence="1">
    <location>
        <begin position="1"/>
        <end position="45"/>
    </location>
</feature>
<gene>
    <name evidence="3" type="ORF">LODBEIA_P61160</name>
</gene>
<dbReference type="PANTHER" id="PTHR43991:SF9">
    <property type="entry name" value="DUF2415 DOMAIN-CONTAINING PROTEIN"/>
    <property type="match status" value="1"/>
</dbReference>
<feature type="compositionally biased region" description="Low complexity" evidence="1">
    <location>
        <begin position="602"/>
        <end position="619"/>
    </location>
</feature>
<dbReference type="SUPFAM" id="SSF50978">
    <property type="entry name" value="WD40 repeat-like"/>
    <property type="match status" value="1"/>
</dbReference>
<evidence type="ECO:0000313" key="4">
    <source>
        <dbReference type="Proteomes" id="UP001497383"/>
    </source>
</evidence>
<evidence type="ECO:0000256" key="1">
    <source>
        <dbReference type="SAM" id="MobiDB-lite"/>
    </source>
</evidence>
<dbReference type="Pfam" id="PF10313">
    <property type="entry name" value="DUF2415"/>
    <property type="match status" value="1"/>
</dbReference>
<feature type="region of interest" description="Disordered" evidence="1">
    <location>
        <begin position="559"/>
        <end position="583"/>
    </location>
</feature>
<sequence length="723" mass="80001">MTIDDTSLKGKSGAALAADAESVQSTTKGVEETTEAGKTRANKQEATATCKLTTTAAASASATTPHARHGSSLSSSLKRRRKSSCVSSSQHFQKVTFQYNKCFQNYYHSRTFLKPNPCYIPNMRTSVNHWQLRDLVKYNYKDNLLYYTRGDSIYSYDLTDKFVEKRAKLNYFPRCFDNQNNMIATGGLLTSSSKLSSLNLDNLTSTIPATGAGAGANNNTLNSATSSTSRRSVAKGLFSFYNQDLSLVHTVKIGEMINNDVSLYQTSNSQFTSYLCNNDAILYCVDINNNSNFKVTNKINCEANTCLNASIKNPRSNLLTAVGDSSSIFIIDTQSANPLIKSVDSGGHEGGFGLSYHSDGYIFSAVFQDGTCQLYDLRNLSQPVKEFTSTRKGHQSGAFRVCKISQYSNGFGSGDLLMIAEHVGRVHLIDLKTFERQVIVVPAALDQFANYQQAKHYEDEEEKKPLIKHHEDVLQEIKSPVSIYPDELMSTFTSPIVYDYDYLTKVNTKLFKEFNYIPPQSPLLHHACLADSTPKLGQQPPQPQWIGNGVYDYNLNNETITSVSPNTSRRNSQPHPPHHQSVSYDVDIDSQLNEIYRNYSISSSSSSPSSSPSSSSSSSNDARHSISLFNGYRPSDQHQVRHSNSLSSQSSTSSLFYNTGYCDDSYQQSSNHVHGEMELSGVEFINNEAGDLKIVIACQDAGILIWDVNSALRRSVGGTFEFV</sequence>
<dbReference type="InterPro" id="IPR019417">
    <property type="entry name" value="DUF2415"/>
</dbReference>
<name>A0ABP0ZUT9_9ASCO</name>
<feature type="region of interest" description="Disordered" evidence="1">
    <location>
        <begin position="59"/>
        <end position="78"/>
    </location>
</feature>
<feature type="domain" description="DUF2415" evidence="2">
    <location>
        <begin position="397"/>
        <end position="440"/>
    </location>
</feature>
<feature type="compositionally biased region" description="Polar residues" evidence="1">
    <location>
        <begin position="559"/>
        <end position="573"/>
    </location>
</feature>
<evidence type="ECO:0000259" key="2">
    <source>
        <dbReference type="Pfam" id="PF10313"/>
    </source>
</evidence>
<organism evidence="3 4">
    <name type="scientific">Lodderomyces beijingensis</name>
    <dbReference type="NCBI Taxonomy" id="1775926"/>
    <lineage>
        <taxon>Eukaryota</taxon>
        <taxon>Fungi</taxon>
        <taxon>Dikarya</taxon>
        <taxon>Ascomycota</taxon>
        <taxon>Saccharomycotina</taxon>
        <taxon>Pichiomycetes</taxon>
        <taxon>Debaryomycetaceae</taxon>
        <taxon>Candida/Lodderomyces clade</taxon>
        <taxon>Lodderomyces</taxon>
    </lineage>
</organism>
<accession>A0ABP0ZUT9</accession>
<feature type="region of interest" description="Disordered" evidence="1">
    <location>
        <begin position="600"/>
        <end position="650"/>
    </location>
</feature>